<evidence type="ECO:0000313" key="2">
    <source>
        <dbReference type="Proteomes" id="UP001251217"/>
    </source>
</evidence>
<dbReference type="EMBL" id="JAVDWW010000013">
    <property type="protein sequence ID" value="MDR7172537.1"/>
    <property type="molecule type" value="Genomic_DNA"/>
</dbReference>
<organism evidence="1 2">
    <name type="scientific">Nocardia kruczakiae</name>
    <dbReference type="NCBI Taxonomy" id="261477"/>
    <lineage>
        <taxon>Bacteria</taxon>
        <taxon>Bacillati</taxon>
        <taxon>Actinomycetota</taxon>
        <taxon>Actinomycetes</taxon>
        <taxon>Mycobacteriales</taxon>
        <taxon>Nocardiaceae</taxon>
        <taxon>Nocardia</taxon>
    </lineage>
</organism>
<keyword evidence="2" id="KW-1185">Reference proteome</keyword>
<accession>A0ABU1XPP6</accession>
<proteinExistence type="predicted"/>
<sequence>MSTEKVWDATSSLAEIWQRSKTVQLLRSQLPTNNPSDHGIPEMLRNIDAGTQHLVFTEPLIPNKWGPMGAQLPLVDMRTPGGAEFLTKVQPVGFAAECNTAWLRSRVPGYPMIPVPQLAANTHLTSDEIGPGLGWRRQALQGGLQFESAPRAAEILGVSRQDYDAAARELVHALQATPEWLMFGDTLETLTDADRQQLKDARQSLRPLLSAEAVNRHEPERMARRYDYRREQVSEVLSGLTGRANEFARSFDEVNDLIDLASLRVLGQLVAYGGPVDISNVEDLQRQDRVISFRSADPVLPGALIRIADPLTPDTAIVTGAGVYTEETGLVVDTYEAELLPGAGAF</sequence>
<evidence type="ECO:0000313" key="1">
    <source>
        <dbReference type="EMBL" id="MDR7172537.1"/>
    </source>
</evidence>
<reference evidence="1 2" key="1">
    <citation type="submission" date="2023-07" db="EMBL/GenBank/DDBJ databases">
        <title>Sorghum-associated microbial communities from plants grown in Nebraska, USA.</title>
        <authorList>
            <person name="Schachtman D."/>
        </authorList>
    </citation>
    <scope>NUCLEOTIDE SEQUENCE [LARGE SCALE GENOMIC DNA]</scope>
    <source>
        <strain evidence="1 2">4272</strain>
    </source>
</reference>
<name>A0ABU1XPP6_9NOCA</name>
<comment type="caution">
    <text evidence="1">The sequence shown here is derived from an EMBL/GenBank/DDBJ whole genome shotgun (WGS) entry which is preliminary data.</text>
</comment>
<gene>
    <name evidence="1" type="ORF">J2W56_006302</name>
</gene>
<protein>
    <submittedName>
        <fullName evidence="1">Uncharacterized protein</fullName>
    </submittedName>
</protein>
<dbReference type="RefSeq" id="WP_310407502.1">
    <property type="nucleotide sequence ID" value="NZ_JAVDWW010000013.1"/>
</dbReference>
<dbReference type="Proteomes" id="UP001251217">
    <property type="component" value="Unassembled WGS sequence"/>
</dbReference>